<dbReference type="InterPro" id="IPR010427">
    <property type="entry name" value="DUF1023"/>
</dbReference>
<reference evidence="3 4" key="1">
    <citation type="journal article" date="2010" name="Stand. Genomic Sci.">
        <title>Complete genome sequence of Segniliparus rotundus type strain (CDC 1076).</title>
        <authorList>
            <person name="Sikorski J."/>
            <person name="Lapidus A."/>
            <person name="Copeland A."/>
            <person name="Misra M."/>
            <person name="Glavina Del Rio T."/>
            <person name="Nolan M."/>
            <person name="Lucas S."/>
            <person name="Chen F."/>
            <person name="Tice H."/>
            <person name="Cheng J.F."/>
            <person name="Jando M."/>
            <person name="Schneider S."/>
            <person name="Bruce D."/>
            <person name="Goodwin L."/>
            <person name="Pitluck S."/>
            <person name="Liolios K."/>
            <person name="Mikhailova N."/>
            <person name="Pati A."/>
            <person name="Ivanova N."/>
            <person name="Mavromatis K."/>
            <person name="Chen A."/>
            <person name="Palaniappan K."/>
            <person name="Chertkov O."/>
            <person name="Land M."/>
            <person name="Hauser L."/>
            <person name="Chang Y.J."/>
            <person name="Jeffries C.D."/>
            <person name="Brettin T."/>
            <person name="Detter J.C."/>
            <person name="Han C."/>
            <person name="Rohde M."/>
            <person name="Goker M."/>
            <person name="Bristow J."/>
            <person name="Eisen J.A."/>
            <person name="Markowitz V."/>
            <person name="Hugenholtz P."/>
            <person name="Kyrpides N.C."/>
            <person name="Klenk H.P."/>
        </authorList>
    </citation>
    <scope>NUCLEOTIDE SEQUENCE [LARGE SCALE GENOMIC DNA]</scope>
    <source>
        <strain evidence="4">ATCC BAA-972 / CDC 1076 / CIP 108378 / DSM 44985 / JCM 13578</strain>
    </source>
</reference>
<dbReference type="STRING" id="640132.Srot_2902"/>
<accession>D6ZDS6</accession>
<name>D6ZDS6_SEGRD</name>
<dbReference type="OrthoDB" id="5969911at2"/>
<gene>
    <name evidence="3" type="ordered locus">Srot_2902</name>
</gene>
<feature type="domain" description="DUF1023" evidence="2">
    <location>
        <begin position="353"/>
        <end position="529"/>
    </location>
</feature>
<proteinExistence type="predicted"/>
<sequence length="575" mass="62028">MSGKLTRSLLGKLNPGVFGAVAQAMREQAQKIEPEQSRFSHRLRFPGGGGEWTGSASDALQSRADWFRKTYAEDHTRLLDAARDCDQAKDYLFEGKRAAQSQIEKTEAEHRGYGVDGKYWDCGQPFTVADDFTVQVKPGALPSGAPVGLYNLLLIEAGTEEEGVKRAVAQLEDLGNTWGAKVQQAIDVSHMALDSHGQPFPASPHAHDMAKGIADGTIPLPKDPKAMEELWDRLLPEEKDKIFGRYPHVCDMDGIPAADKDHYNRVTLDNEVADKQHALQRVQDEHKDWSAERAPDRLTVGEMRAWEAWSARVKAAQQSLQQDVDFRNTLAPRRDGAGNVMPGGERYLLMHDGKGHASVATGNPDTAKNTTVYVPGTQAHLNDFGGGMGRCEDMQDSAVFAGSPREKTSVINWYGYDAPDWVAENNPSSSEAAQAAAPALDSFLDGLRATHEGDPSHTTVVAHSYGTDVVGQAATHGNTLNADEVIYAGSPGSDVAHVTDMSLTGVSREQVAAHIFAAADISDPVPRTAGVPVIHGPFGVPIPVPPGGIPRPVRGACARTRAHGPRLRPPAKPDH</sequence>
<dbReference type="EMBL" id="CP001958">
    <property type="protein sequence ID" value="ADG99333.1"/>
    <property type="molecule type" value="Genomic_DNA"/>
</dbReference>
<protein>
    <recommendedName>
        <fullName evidence="2">DUF1023 domain-containing protein</fullName>
    </recommendedName>
</protein>
<evidence type="ECO:0000313" key="3">
    <source>
        <dbReference type="EMBL" id="ADG99333.1"/>
    </source>
</evidence>
<keyword evidence="1" id="KW-0175">Coiled coil</keyword>
<evidence type="ECO:0000256" key="1">
    <source>
        <dbReference type="SAM" id="Coils"/>
    </source>
</evidence>
<evidence type="ECO:0000259" key="2">
    <source>
        <dbReference type="Pfam" id="PF06259"/>
    </source>
</evidence>
<keyword evidence="4" id="KW-1185">Reference proteome</keyword>
<dbReference type="ESTHER" id="segrd-d6zds6">
    <property type="family name" value="Duf_1023"/>
</dbReference>
<feature type="coiled-coil region" evidence="1">
    <location>
        <begin position="265"/>
        <end position="292"/>
    </location>
</feature>
<dbReference type="Proteomes" id="UP000002247">
    <property type="component" value="Chromosome"/>
</dbReference>
<dbReference type="InterPro" id="IPR029058">
    <property type="entry name" value="AB_hydrolase_fold"/>
</dbReference>
<dbReference type="RefSeq" id="WP_013139782.1">
    <property type="nucleotide sequence ID" value="NC_014168.1"/>
</dbReference>
<dbReference type="KEGG" id="srt:Srot_2902"/>
<dbReference type="eggNOG" id="COG4099">
    <property type="taxonomic scope" value="Bacteria"/>
</dbReference>
<evidence type="ECO:0000313" key="4">
    <source>
        <dbReference type="Proteomes" id="UP000002247"/>
    </source>
</evidence>
<dbReference type="HOGENOM" id="CLU_025057_2_1_11"/>
<dbReference type="AlphaFoldDB" id="D6ZDS6"/>
<organism evidence="3 4">
    <name type="scientific">Segniliparus rotundus (strain ATCC BAA-972 / CDC 1076 / CIP 108378 / DSM 44985 / JCM 13578)</name>
    <dbReference type="NCBI Taxonomy" id="640132"/>
    <lineage>
        <taxon>Bacteria</taxon>
        <taxon>Bacillati</taxon>
        <taxon>Actinomycetota</taxon>
        <taxon>Actinomycetes</taxon>
        <taxon>Mycobacteriales</taxon>
        <taxon>Segniliparaceae</taxon>
        <taxon>Segniliparus</taxon>
    </lineage>
</organism>
<dbReference type="SUPFAM" id="SSF53474">
    <property type="entry name" value="alpha/beta-Hydrolases"/>
    <property type="match status" value="1"/>
</dbReference>
<dbReference type="Pfam" id="PF06259">
    <property type="entry name" value="Abhydrolase_8"/>
    <property type="match status" value="1"/>
</dbReference>